<proteinExistence type="predicted"/>
<evidence type="ECO:0000313" key="1">
    <source>
        <dbReference type="EMBL" id="EDO48118.1"/>
    </source>
</evidence>
<sequence>MESFKEFPCDAIIKKPVVLRVGEASSDFRSGCAVVDILFPGTDTVNIDRISFKNNYCSSVEIRMKVHGPDSNEVWKQCIKKTKLMPEPHYEAGSQSYFEFTAQDMCVPTDKVIMIRIILRQSSPHWANFGIDDLKCFPPSSLVIVPLEATTPDSKITEIYALPDPTQVSQSMQQMWAMMEEIKASQTDQLIGRFDVDGSYDINLLSYT</sequence>
<accession>A7RK72</accession>
<evidence type="ECO:0000313" key="2">
    <source>
        <dbReference type="Proteomes" id="UP000001593"/>
    </source>
</evidence>
<dbReference type="InParanoid" id="A7RK72"/>
<dbReference type="eggNOG" id="ENOG502QQWA">
    <property type="taxonomic scope" value="Eukaryota"/>
</dbReference>
<evidence type="ECO:0008006" key="3">
    <source>
        <dbReference type="Google" id="ProtNLM"/>
    </source>
</evidence>
<protein>
    <recommendedName>
        <fullName evidence="3">Nicolin-1</fullName>
    </recommendedName>
</protein>
<dbReference type="PANTHER" id="PTHR31239">
    <property type="entry name" value="NICOLIN 1"/>
    <property type="match status" value="1"/>
</dbReference>
<dbReference type="OMA" id="MWVLTEV"/>
<dbReference type="PhylomeDB" id="A7RK72"/>
<dbReference type="HOGENOM" id="CLU_114995_0_0_1"/>
<keyword evidence="2" id="KW-1185">Reference proteome</keyword>
<dbReference type="EMBL" id="DS469515">
    <property type="protein sequence ID" value="EDO48118.1"/>
    <property type="molecule type" value="Genomic_DNA"/>
</dbReference>
<dbReference type="GO" id="GO:0005654">
    <property type="term" value="C:nucleoplasm"/>
    <property type="evidence" value="ECO:0000318"/>
    <property type="project" value="GO_Central"/>
</dbReference>
<dbReference type="AlphaFoldDB" id="A7RK72"/>
<dbReference type="STRING" id="45351.A7RK72"/>
<dbReference type="InterPro" id="IPR040235">
    <property type="entry name" value="Nicolin-1"/>
</dbReference>
<gene>
    <name evidence="1" type="ORF">NEMVEDRAFT_v1g159698</name>
</gene>
<organism evidence="1 2">
    <name type="scientific">Nematostella vectensis</name>
    <name type="common">Starlet sea anemone</name>
    <dbReference type="NCBI Taxonomy" id="45351"/>
    <lineage>
        <taxon>Eukaryota</taxon>
        <taxon>Metazoa</taxon>
        <taxon>Cnidaria</taxon>
        <taxon>Anthozoa</taxon>
        <taxon>Hexacorallia</taxon>
        <taxon>Actiniaria</taxon>
        <taxon>Edwardsiidae</taxon>
        <taxon>Nematostella</taxon>
    </lineage>
</organism>
<reference evidence="1 2" key="1">
    <citation type="journal article" date="2007" name="Science">
        <title>Sea anemone genome reveals ancestral eumetazoan gene repertoire and genomic organization.</title>
        <authorList>
            <person name="Putnam N.H."/>
            <person name="Srivastava M."/>
            <person name="Hellsten U."/>
            <person name="Dirks B."/>
            <person name="Chapman J."/>
            <person name="Salamov A."/>
            <person name="Terry A."/>
            <person name="Shapiro H."/>
            <person name="Lindquist E."/>
            <person name="Kapitonov V.V."/>
            <person name="Jurka J."/>
            <person name="Genikhovich G."/>
            <person name="Grigoriev I.V."/>
            <person name="Lucas S.M."/>
            <person name="Steele R.E."/>
            <person name="Finnerty J.R."/>
            <person name="Technau U."/>
            <person name="Martindale M.Q."/>
            <person name="Rokhsar D.S."/>
        </authorList>
    </citation>
    <scope>NUCLEOTIDE SEQUENCE [LARGE SCALE GENOMIC DNA]</scope>
    <source>
        <strain evidence="2">CH2 X CH6</strain>
    </source>
</reference>
<dbReference type="Proteomes" id="UP000001593">
    <property type="component" value="Unassembled WGS sequence"/>
</dbReference>
<name>A7RK72_NEMVE</name>
<dbReference type="PANTHER" id="PTHR31239:SF2">
    <property type="entry name" value="NICOLIN-1"/>
    <property type="match status" value="1"/>
</dbReference>